<dbReference type="PANTHER" id="PTHR39339:SF1">
    <property type="entry name" value="CHAD DOMAIN-CONTAINING PROTEIN"/>
    <property type="match status" value="1"/>
</dbReference>
<dbReference type="InterPro" id="IPR033469">
    <property type="entry name" value="CYTH-like_dom_sf"/>
</dbReference>
<feature type="domain" description="CYTH" evidence="1">
    <location>
        <begin position="2"/>
        <end position="197"/>
    </location>
</feature>
<dbReference type="CDD" id="cd07374">
    <property type="entry name" value="CYTH-like_Pase"/>
    <property type="match status" value="1"/>
</dbReference>
<dbReference type="Pfam" id="PF01928">
    <property type="entry name" value="CYTH"/>
    <property type="match status" value="1"/>
</dbReference>
<dbReference type="SUPFAM" id="SSF55154">
    <property type="entry name" value="CYTH-like phosphatases"/>
    <property type="match status" value="1"/>
</dbReference>
<dbReference type="InterPro" id="IPR038186">
    <property type="entry name" value="CHAD_dom_sf"/>
</dbReference>
<evidence type="ECO:0000313" key="3">
    <source>
        <dbReference type="EMBL" id="SFK37836.1"/>
    </source>
</evidence>
<dbReference type="Gene3D" id="2.40.320.10">
    <property type="entry name" value="Hypothetical Protein Pfu-838710-001"/>
    <property type="match status" value="1"/>
</dbReference>
<proteinExistence type="predicted"/>
<dbReference type="PROSITE" id="PS51708">
    <property type="entry name" value="CHAD"/>
    <property type="match status" value="1"/>
</dbReference>
<protein>
    <submittedName>
        <fullName evidence="3">CHAD domain-containing protein</fullName>
    </submittedName>
</protein>
<dbReference type="Gene3D" id="1.40.20.10">
    <property type="entry name" value="CHAD domain"/>
    <property type="match status" value="1"/>
</dbReference>
<dbReference type="Pfam" id="PF05235">
    <property type="entry name" value="CHAD"/>
    <property type="match status" value="1"/>
</dbReference>
<evidence type="ECO:0000259" key="1">
    <source>
        <dbReference type="PROSITE" id="PS51707"/>
    </source>
</evidence>
<dbReference type="RefSeq" id="WP_093889982.1">
    <property type="nucleotide sequence ID" value="NZ_FOQY01000023.1"/>
</dbReference>
<dbReference type="PANTHER" id="PTHR39339">
    <property type="entry name" value="SLR1444 PROTEIN"/>
    <property type="match status" value="1"/>
</dbReference>
<dbReference type="InterPro" id="IPR023577">
    <property type="entry name" value="CYTH_domain"/>
</dbReference>
<feature type="domain" description="CHAD" evidence="2">
    <location>
        <begin position="210"/>
        <end position="486"/>
    </location>
</feature>
<dbReference type="AlphaFoldDB" id="A0A1I3Z2Y8"/>
<dbReference type="EMBL" id="FOQY01000023">
    <property type="protein sequence ID" value="SFK37836.1"/>
    <property type="molecule type" value="Genomic_DNA"/>
</dbReference>
<dbReference type="GeneID" id="96301352"/>
<evidence type="ECO:0000313" key="4">
    <source>
        <dbReference type="Proteomes" id="UP000199111"/>
    </source>
</evidence>
<dbReference type="SMART" id="SM01118">
    <property type="entry name" value="CYTH"/>
    <property type="match status" value="1"/>
</dbReference>
<dbReference type="Proteomes" id="UP000199111">
    <property type="component" value="Unassembled WGS sequence"/>
</dbReference>
<keyword evidence="4" id="KW-1185">Reference proteome</keyword>
<name>A0A1I3Z2Y8_9ACTN</name>
<dbReference type="SMART" id="SM00880">
    <property type="entry name" value="CHAD"/>
    <property type="match status" value="1"/>
</dbReference>
<accession>A0A1I3Z2Y8</accession>
<gene>
    <name evidence="3" type="ORF">SAMN05216275_123116</name>
</gene>
<organism evidence="3 4">
    <name type="scientific">Streptosporangium canum</name>
    <dbReference type="NCBI Taxonomy" id="324952"/>
    <lineage>
        <taxon>Bacteria</taxon>
        <taxon>Bacillati</taxon>
        <taxon>Actinomycetota</taxon>
        <taxon>Actinomycetes</taxon>
        <taxon>Streptosporangiales</taxon>
        <taxon>Streptosporangiaceae</taxon>
        <taxon>Streptosporangium</taxon>
    </lineage>
</organism>
<reference evidence="4" key="1">
    <citation type="submission" date="2016-10" db="EMBL/GenBank/DDBJ databases">
        <authorList>
            <person name="Varghese N."/>
            <person name="Submissions S."/>
        </authorList>
    </citation>
    <scope>NUCLEOTIDE SEQUENCE [LARGE SCALE GENOMIC DNA]</scope>
    <source>
        <strain evidence="4">CGMCC 4.2126</strain>
    </source>
</reference>
<sequence length="492" mass="53622">MAIEIEDKFDVPVDYEIPELTGLPGITEMVGPKTHRLVALYFDTPDLRLAARGITLRRRRGGTDPGWHLKLPKAKGVRQEITHPLTRSVKIVPSELADLVLAYTRGAPLGPIAELDTRRAVTQLVNAAGVRLVEIADDRVKGTVLGAEPHVERWREVEAELIEGDEKLLRKTGKRLTKAGAAPADSASKLSRLLNAAAPVPGPPHAETVPGSAGELVMGYLSAQAGALLSQDPRVRRAEEDAVHQMRVASRRLRSALKSFRRVVEGSERLQEELRWLGQVLGEARDLEVVRERFAGRLDGLDVALIVGPVRARLSSDLLDAEHEAYDRIREVLGGERYFALLDALDDLVGTPPLTKAAGKPAGTLDALAAKSWRRMTRAYDRAQAAADPAEREPAMHDVRKAAKRARYTAEALGMNKLAKRAESVQEALGTHLDGVVAQGRLAAEAETARQSGEDTFTYGVLTGLERAAAERAFEEFPRVWAETAEAVGKLL</sequence>
<dbReference type="PROSITE" id="PS51707">
    <property type="entry name" value="CYTH"/>
    <property type="match status" value="1"/>
</dbReference>
<dbReference type="InterPro" id="IPR007899">
    <property type="entry name" value="CHAD_dom"/>
</dbReference>
<evidence type="ECO:0000259" key="2">
    <source>
        <dbReference type="PROSITE" id="PS51708"/>
    </source>
</evidence>